<accession>A0ABQ2BVX8</accession>
<dbReference type="EMBL" id="BMDQ01000001">
    <property type="protein sequence ID" value="GGI56011.1"/>
    <property type="molecule type" value="Genomic_DNA"/>
</dbReference>
<gene>
    <name evidence="2" type="ORF">GCM10011444_03200</name>
</gene>
<keyword evidence="3" id="KW-1185">Reference proteome</keyword>
<dbReference type="PANTHER" id="PTHR41339">
    <property type="entry name" value="LIPL48"/>
    <property type="match status" value="1"/>
</dbReference>
<evidence type="ECO:0000313" key="2">
    <source>
        <dbReference type="EMBL" id="GGI56011.1"/>
    </source>
</evidence>
<reference evidence="3" key="1">
    <citation type="journal article" date="2019" name="Int. J. Syst. Evol. Microbiol.">
        <title>The Global Catalogue of Microorganisms (GCM) 10K type strain sequencing project: providing services to taxonomists for standard genome sequencing and annotation.</title>
        <authorList>
            <consortium name="The Broad Institute Genomics Platform"/>
            <consortium name="The Broad Institute Genome Sequencing Center for Infectious Disease"/>
            <person name="Wu L."/>
            <person name="Ma J."/>
        </authorList>
    </citation>
    <scope>NUCLEOTIDE SEQUENCE [LARGE SCALE GENOMIC DNA]</scope>
    <source>
        <strain evidence="3">CCM 8681</strain>
    </source>
</reference>
<evidence type="ECO:0000256" key="1">
    <source>
        <dbReference type="SAM" id="SignalP"/>
    </source>
</evidence>
<evidence type="ECO:0008006" key="4">
    <source>
        <dbReference type="Google" id="ProtNLM"/>
    </source>
</evidence>
<keyword evidence="1" id="KW-0732">Signal</keyword>
<organism evidence="2 3">
    <name type="scientific">Winogradskyella haliclonae</name>
    <dbReference type="NCBI Taxonomy" id="2048558"/>
    <lineage>
        <taxon>Bacteria</taxon>
        <taxon>Pseudomonadati</taxon>
        <taxon>Bacteroidota</taxon>
        <taxon>Flavobacteriia</taxon>
        <taxon>Flavobacteriales</taxon>
        <taxon>Flavobacteriaceae</taxon>
        <taxon>Winogradskyella</taxon>
    </lineage>
</organism>
<name>A0ABQ2BVX8_9FLAO</name>
<proteinExistence type="predicted"/>
<dbReference type="InterPro" id="IPR011050">
    <property type="entry name" value="Pectin_lyase_fold/virulence"/>
</dbReference>
<dbReference type="Proteomes" id="UP000624701">
    <property type="component" value="Unassembled WGS sequence"/>
</dbReference>
<feature type="signal peptide" evidence="1">
    <location>
        <begin position="1"/>
        <end position="22"/>
    </location>
</feature>
<comment type="caution">
    <text evidence="2">The sequence shown here is derived from an EMBL/GenBank/DDBJ whole genome shotgun (WGS) entry which is preliminary data.</text>
</comment>
<dbReference type="RefSeq" id="WP_188372950.1">
    <property type="nucleotide sequence ID" value="NZ_BMDQ01000001.1"/>
</dbReference>
<dbReference type="SUPFAM" id="SSF51126">
    <property type="entry name" value="Pectin lyase-like"/>
    <property type="match status" value="1"/>
</dbReference>
<dbReference type="PANTHER" id="PTHR41339:SF1">
    <property type="entry name" value="SECRETED PROTEIN"/>
    <property type="match status" value="1"/>
</dbReference>
<sequence>MKANKFLLGLFTAATLLVVGCAADDTADVTINQGNGGSNPTNPSDFIIGGTLTENLTLTTGTEYDLTSALIVPEGITLTIEPGVVVRATTGSDVYVAIQQGGVIMAEGTSSNPIVFTSNSATPNPGDWGGLIVLGRAPINSVVGGDATSTSEIGGLPYGGSIANDNSGIIRYVRIEYSGGAADAASENNGFSFYGVGSGTTIDFIQAFEGADDGVEFFGGTVNASHISVVGAQDDSVDWTEGFTGTLTDVYIEHRQSHDKGIEGDGFNTDIGNNSNPVFWSAPTINNLTINGLGSSNGNEAIRLRAGTRATFNNVWIQGFEEGYDLDDEETGNGFLAGETSVTDITFDDVTLTLKNDTNGAFDENSFFTGVGNGTGADYDSWNSGWTRN</sequence>
<evidence type="ECO:0000313" key="3">
    <source>
        <dbReference type="Proteomes" id="UP000624701"/>
    </source>
</evidence>
<protein>
    <recommendedName>
        <fullName evidence="4">Multidrug transporter</fullName>
    </recommendedName>
</protein>
<dbReference type="PROSITE" id="PS51257">
    <property type="entry name" value="PROKAR_LIPOPROTEIN"/>
    <property type="match status" value="1"/>
</dbReference>
<feature type="chain" id="PRO_5045748703" description="Multidrug transporter" evidence="1">
    <location>
        <begin position="23"/>
        <end position="389"/>
    </location>
</feature>